<reference evidence="3" key="1">
    <citation type="journal article" date="2019" name="Int. J. Syst. Evol. Microbiol.">
        <title>The Global Catalogue of Microorganisms (GCM) 10K type strain sequencing project: providing services to taxonomists for standard genome sequencing and annotation.</title>
        <authorList>
            <consortium name="The Broad Institute Genomics Platform"/>
            <consortium name="The Broad Institute Genome Sequencing Center for Infectious Disease"/>
            <person name="Wu L."/>
            <person name="Ma J."/>
        </authorList>
    </citation>
    <scope>NUCLEOTIDE SEQUENCE [LARGE SCALE GENOMIC DNA]</scope>
    <source>
        <strain evidence="3">CGMCC 4.7349</strain>
    </source>
</reference>
<gene>
    <name evidence="2" type="ORF">GCM10012286_69310</name>
</gene>
<sequence length="55" mass="6004">MRKDDTGHRASDSVTTRHGPVTERRNPGVSQSPSFRTARPIWQSVPATRGRGTSG</sequence>
<proteinExistence type="predicted"/>
<comment type="caution">
    <text evidence="2">The sequence shown here is derived from an EMBL/GenBank/DDBJ whole genome shotgun (WGS) entry which is preliminary data.</text>
</comment>
<protein>
    <submittedName>
        <fullName evidence="2">Uncharacterized protein</fullName>
    </submittedName>
</protein>
<keyword evidence="3" id="KW-1185">Reference proteome</keyword>
<name>A0ABQ2MPU7_9ACTN</name>
<dbReference type="Proteomes" id="UP000656881">
    <property type="component" value="Unassembled WGS sequence"/>
</dbReference>
<feature type="region of interest" description="Disordered" evidence="1">
    <location>
        <begin position="1"/>
        <end position="55"/>
    </location>
</feature>
<evidence type="ECO:0000256" key="1">
    <source>
        <dbReference type="SAM" id="MobiDB-lite"/>
    </source>
</evidence>
<dbReference type="EMBL" id="BMNG01000018">
    <property type="protein sequence ID" value="GGO55960.1"/>
    <property type="molecule type" value="Genomic_DNA"/>
</dbReference>
<evidence type="ECO:0000313" key="2">
    <source>
        <dbReference type="EMBL" id="GGO55960.1"/>
    </source>
</evidence>
<organism evidence="2 3">
    <name type="scientific">Streptomyces lasiicapitis</name>
    <dbReference type="NCBI Taxonomy" id="1923961"/>
    <lineage>
        <taxon>Bacteria</taxon>
        <taxon>Bacillati</taxon>
        <taxon>Actinomycetota</taxon>
        <taxon>Actinomycetes</taxon>
        <taxon>Kitasatosporales</taxon>
        <taxon>Streptomycetaceae</taxon>
        <taxon>Streptomyces</taxon>
    </lineage>
</organism>
<evidence type="ECO:0000313" key="3">
    <source>
        <dbReference type="Proteomes" id="UP000656881"/>
    </source>
</evidence>
<accession>A0ABQ2MPU7</accession>
<feature type="compositionally biased region" description="Basic and acidic residues" evidence="1">
    <location>
        <begin position="1"/>
        <end position="11"/>
    </location>
</feature>